<reference evidence="1 2" key="1">
    <citation type="journal article" date="2020" name="ISME J.">
        <title>Comparative genomics reveals insights into cyanobacterial evolution and habitat adaptation.</title>
        <authorList>
            <person name="Chen M.Y."/>
            <person name="Teng W.K."/>
            <person name="Zhao L."/>
            <person name="Hu C.X."/>
            <person name="Zhou Y.K."/>
            <person name="Han B.P."/>
            <person name="Song L.R."/>
            <person name="Shu W.S."/>
        </authorList>
    </citation>
    <scope>NUCLEOTIDE SEQUENCE [LARGE SCALE GENOMIC DNA]</scope>
    <source>
        <strain evidence="1 2">FACHB-119</strain>
    </source>
</reference>
<dbReference type="RefSeq" id="WP_190475045.1">
    <property type="nucleotide sequence ID" value="NZ_JACJSG010000026.1"/>
</dbReference>
<proteinExistence type="predicted"/>
<sequence>MSNKILTPIAIDSSGLRRGLAHQQKPAKQNVNFCAVETTLAYPHLMIDKLTMKISKVGNAHPTNGEYFNVLIISYIGVYRRFISSEETVLKFLLKKAILVTDL</sequence>
<evidence type="ECO:0000313" key="1">
    <source>
        <dbReference type="EMBL" id="MBD2502614.1"/>
    </source>
</evidence>
<organism evidence="1 2">
    <name type="scientific">Anabaena azotica FACHB-119</name>
    <dbReference type="NCBI Taxonomy" id="947527"/>
    <lineage>
        <taxon>Bacteria</taxon>
        <taxon>Bacillati</taxon>
        <taxon>Cyanobacteriota</taxon>
        <taxon>Cyanophyceae</taxon>
        <taxon>Nostocales</taxon>
        <taxon>Nostocaceae</taxon>
        <taxon>Anabaena</taxon>
        <taxon>Anabaena azotica</taxon>
    </lineage>
</organism>
<gene>
    <name evidence="1" type="ORF">H6G83_18705</name>
</gene>
<evidence type="ECO:0000313" key="2">
    <source>
        <dbReference type="Proteomes" id="UP000661112"/>
    </source>
</evidence>
<comment type="caution">
    <text evidence="1">The sequence shown here is derived from an EMBL/GenBank/DDBJ whole genome shotgun (WGS) entry which is preliminary data.</text>
</comment>
<name>A0ABR8D632_9NOST</name>
<keyword evidence="2" id="KW-1185">Reference proteome</keyword>
<dbReference type="EMBL" id="JACJSG010000026">
    <property type="protein sequence ID" value="MBD2502614.1"/>
    <property type="molecule type" value="Genomic_DNA"/>
</dbReference>
<accession>A0ABR8D632</accession>
<dbReference type="Proteomes" id="UP000661112">
    <property type="component" value="Unassembled WGS sequence"/>
</dbReference>
<protein>
    <submittedName>
        <fullName evidence="1">Uncharacterized protein</fullName>
    </submittedName>
</protein>